<accession>A0A173VRC6</accession>
<feature type="compositionally biased region" description="Basic and acidic residues" evidence="1">
    <location>
        <begin position="10"/>
        <end position="21"/>
    </location>
</feature>
<evidence type="ECO:0000313" key="2">
    <source>
        <dbReference type="EMBL" id="CUN29574.1"/>
    </source>
</evidence>
<dbReference type="Proteomes" id="UP000095673">
    <property type="component" value="Unassembled WGS sequence"/>
</dbReference>
<proteinExistence type="predicted"/>
<evidence type="ECO:0000256" key="1">
    <source>
        <dbReference type="SAM" id="MobiDB-lite"/>
    </source>
</evidence>
<protein>
    <submittedName>
        <fullName evidence="2">Uncharacterized protein</fullName>
    </submittedName>
</protein>
<evidence type="ECO:0000313" key="3">
    <source>
        <dbReference type="Proteomes" id="UP000095673"/>
    </source>
</evidence>
<dbReference type="EMBL" id="CYXM01000028">
    <property type="protein sequence ID" value="CUN29574.1"/>
    <property type="molecule type" value="Genomic_DNA"/>
</dbReference>
<dbReference type="AlphaFoldDB" id="A0A173VRC6"/>
<gene>
    <name evidence="2" type="ORF">ERS852580_03424</name>
</gene>
<sequence length="33" mass="3956">MNYSNPQRYKNGDGARFESERVSIKQQKERLIL</sequence>
<reference evidence="2 3" key="1">
    <citation type="submission" date="2015-09" db="EMBL/GenBank/DDBJ databases">
        <authorList>
            <consortium name="Pathogen Informatics"/>
        </authorList>
    </citation>
    <scope>NUCLEOTIDE SEQUENCE [LARGE SCALE GENOMIC DNA]</scope>
    <source>
        <strain evidence="2 3">2789STDY5834968</strain>
    </source>
</reference>
<feature type="region of interest" description="Disordered" evidence="1">
    <location>
        <begin position="1"/>
        <end position="21"/>
    </location>
</feature>
<name>A0A173VRC6_9FIRM</name>
<organism evidence="2 3">
    <name type="scientific">Agathobacter rectalis</name>
    <dbReference type="NCBI Taxonomy" id="39491"/>
    <lineage>
        <taxon>Bacteria</taxon>
        <taxon>Bacillati</taxon>
        <taxon>Bacillota</taxon>
        <taxon>Clostridia</taxon>
        <taxon>Lachnospirales</taxon>
        <taxon>Lachnospiraceae</taxon>
        <taxon>Agathobacter</taxon>
    </lineage>
</organism>